<proteinExistence type="predicted"/>
<dbReference type="Proteomes" id="UP000634011">
    <property type="component" value="Unassembled WGS sequence"/>
</dbReference>
<protein>
    <submittedName>
        <fullName evidence="1">Uncharacterized protein</fullName>
    </submittedName>
</protein>
<evidence type="ECO:0000313" key="2">
    <source>
        <dbReference type="Proteomes" id="UP000634011"/>
    </source>
</evidence>
<dbReference type="EMBL" id="JACOFV010000001">
    <property type="protein sequence ID" value="MBC3860502.1"/>
    <property type="molecule type" value="Genomic_DNA"/>
</dbReference>
<comment type="caution">
    <text evidence="1">The sequence shown here is derived from an EMBL/GenBank/DDBJ whole genome shotgun (WGS) entry which is preliminary data.</text>
</comment>
<accession>A0A923KHB4</accession>
<gene>
    <name evidence="1" type="ORF">H8K32_00175</name>
</gene>
<reference evidence="1" key="1">
    <citation type="submission" date="2020-08" db="EMBL/GenBank/DDBJ databases">
        <title>Novel species isolated from subtropical streams in China.</title>
        <authorList>
            <person name="Lu H."/>
        </authorList>
    </citation>
    <scope>NUCLEOTIDE SEQUENCE</scope>
    <source>
        <strain evidence="1">KACC 12607</strain>
    </source>
</reference>
<dbReference type="AlphaFoldDB" id="A0A923KHB4"/>
<keyword evidence="2" id="KW-1185">Reference proteome</keyword>
<sequence>MQVHLIKLRLSGVALRKSEILDRFHHGKIGELSLRETSDQGLHRLARVARFEYGDTKQYSDTLFDPQILWIEGNRMTITGFERMSSVKGIVDYAQSWLCVLGEVPPVKREKR</sequence>
<organism evidence="1 2">
    <name type="scientific">Undibacterium jejuense</name>
    <dbReference type="NCBI Taxonomy" id="1344949"/>
    <lineage>
        <taxon>Bacteria</taxon>
        <taxon>Pseudomonadati</taxon>
        <taxon>Pseudomonadota</taxon>
        <taxon>Betaproteobacteria</taxon>
        <taxon>Burkholderiales</taxon>
        <taxon>Oxalobacteraceae</taxon>
        <taxon>Undibacterium</taxon>
    </lineage>
</organism>
<dbReference type="RefSeq" id="WP_186910450.1">
    <property type="nucleotide sequence ID" value="NZ_JACOFV010000001.1"/>
</dbReference>
<name>A0A923KHB4_9BURK</name>
<evidence type="ECO:0000313" key="1">
    <source>
        <dbReference type="EMBL" id="MBC3860502.1"/>
    </source>
</evidence>